<feature type="region of interest" description="Disordered" evidence="8">
    <location>
        <begin position="110"/>
        <end position="142"/>
    </location>
</feature>
<evidence type="ECO:0000256" key="1">
    <source>
        <dbReference type="ARBA" id="ARBA00004123"/>
    </source>
</evidence>
<keyword evidence="7" id="KW-0539">Nucleus</keyword>
<dbReference type="InterPro" id="IPR001138">
    <property type="entry name" value="Zn2Cys6_DnaBD"/>
</dbReference>
<dbReference type="Proteomes" id="UP000799640">
    <property type="component" value="Unassembled WGS sequence"/>
</dbReference>
<keyword evidence="3" id="KW-0862">Zinc</keyword>
<feature type="domain" description="Zn(2)-C6 fungal-type" evidence="9">
    <location>
        <begin position="16"/>
        <end position="49"/>
    </location>
</feature>
<evidence type="ECO:0000256" key="5">
    <source>
        <dbReference type="ARBA" id="ARBA00023125"/>
    </source>
</evidence>
<dbReference type="PANTHER" id="PTHR31845:SF21">
    <property type="entry name" value="REGULATORY PROTEIN LEU3"/>
    <property type="match status" value="1"/>
</dbReference>
<keyword evidence="2" id="KW-0479">Metal-binding</keyword>
<dbReference type="OrthoDB" id="2341546at2759"/>
<keyword evidence="4" id="KW-0805">Transcription regulation</keyword>
<protein>
    <submittedName>
        <fullName evidence="10">Zn(II)2Cys6 transcription factor</fullName>
    </submittedName>
</protein>
<sequence length="648" mass="73018">MDRALEHSGIKRNKKACTECRQQKVRCDAKVDSSDPCTRCRKMQLKCVISDPFKREHKRQRLSELEQETNELRQKLQARHSWNGFVATPAASIESNISTMNGVLHARRTSSIISPSGDPPSIGTTAIGTEEPEEHPVSSPTLPTQPQILEGVHVPAALVDELFRRFFDDFSHFLPVLEQHLSPNAYYQQSEFLFWAIIGVACRNFPKNPTLLDSLGEKILTLALMSLRQPSVPNIKGLLLIMTWPLPRSASSTDITYAISGSLLHLAMQIGLHIPTSSQDFSRVKVCLTEAEIAKRAELWGYCIVTYQRACSLKGHSPLAMMETYQDSEQRHALFSRISPALRFQLRLNGLVTRCCSALLQNGLRTMTREQEHSLDVFIRVFEASLKDVEPEATSELDKLYLYVSRLTVQVFHLYKDQPKTFPTFLLTRLYSSASLVLRHIDRLDSTGVIKAASAPFYFVFATILSTVVILRLLKSSVSSFLDDNAKDTFFMGVNILKRLSIEHNDTASRMVLIMTQLWNSEKAFRRADGTECTSLRIRTRLAMSPVFDAIWWWREEYGNEQGVYAPPSDVRTGSVKPEATPSSTDVQAFPNAAAFPAAPFQEISSFLDDQLLAELGWTNSSNYLYPQIPASYANDWYSPTDLNGFAI</sequence>
<evidence type="ECO:0000256" key="8">
    <source>
        <dbReference type="SAM" id="MobiDB-lite"/>
    </source>
</evidence>
<dbReference type="CDD" id="cd00067">
    <property type="entry name" value="GAL4"/>
    <property type="match status" value="1"/>
</dbReference>
<name>A0A6G1HKP2_9PEZI</name>
<dbReference type="SMART" id="SM00066">
    <property type="entry name" value="GAL4"/>
    <property type="match status" value="1"/>
</dbReference>
<dbReference type="InterPro" id="IPR051089">
    <property type="entry name" value="prtT"/>
</dbReference>
<dbReference type="AlphaFoldDB" id="A0A6G1HKP2"/>
<evidence type="ECO:0000256" key="2">
    <source>
        <dbReference type="ARBA" id="ARBA00022723"/>
    </source>
</evidence>
<dbReference type="Pfam" id="PF00172">
    <property type="entry name" value="Zn_clus"/>
    <property type="match status" value="1"/>
</dbReference>
<dbReference type="GO" id="GO:0005634">
    <property type="term" value="C:nucleus"/>
    <property type="evidence" value="ECO:0007669"/>
    <property type="project" value="UniProtKB-SubCell"/>
</dbReference>
<evidence type="ECO:0000313" key="11">
    <source>
        <dbReference type="Proteomes" id="UP000799640"/>
    </source>
</evidence>
<dbReference type="FunFam" id="4.10.240.10:FF:000003">
    <property type="entry name" value="C6 transcription factor (Leu3)"/>
    <property type="match status" value="1"/>
</dbReference>
<accession>A0A6G1HKP2</accession>
<dbReference type="GO" id="GO:0008270">
    <property type="term" value="F:zinc ion binding"/>
    <property type="evidence" value="ECO:0007669"/>
    <property type="project" value="InterPro"/>
</dbReference>
<evidence type="ECO:0000256" key="7">
    <source>
        <dbReference type="ARBA" id="ARBA00023242"/>
    </source>
</evidence>
<keyword evidence="6" id="KW-0804">Transcription</keyword>
<dbReference type="GO" id="GO:0001216">
    <property type="term" value="F:DNA-binding transcription activator activity"/>
    <property type="evidence" value="ECO:0007669"/>
    <property type="project" value="UniProtKB-ARBA"/>
</dbReference>
<dbReference type="CDD" id="cd12148">
    <property type="entry name" value="fungal_TF_MHR"/>
    <property type="match status" value="1"/>
</dbReference>
<evidence type="ECO:0000259" key="9">
    <source>
        <dbReference type="PROSITE" id="PS50048"/>
    </source>
</evidence>
<dbReference type="GO" id="GO:0000981">
    <property type="term" value="F:DNA-binding transcription factor activity, RNA polymerase II-specific"/>
    <property type="evidence" value="ECO:0007669"/>
    <property type="project" value="InterPro"/>
</dbReference>
<dbReference type="Gene3D" id="4.10.240.10">
    <property type="entry name" value="Zn(2)-C6 fungal-type DNA-binding domain"/>
    <property type="match status" value="1"/>
</dbReference>
<comment type="subcellular location">
    <subcellularLocation>
        <location evidence="1">Nucleus</location>
    </subcellularLocation>
</comment>
<evidence type="ECO:0000313" key="10">
    <source>
        <dbReference type="EMBL" id="KAF2396638.1"/>
    </source>
</evidence>
<evidence type="ECO:0000256" key="3">
    <source>
        <dbReference type="ARBA" id="ARBA00022833"/>
    </source>
</evidence>
<keyword evidence="5" id="KW-0238">DNA-binding</keyword>
<dbReference type="GO" id="GO:0000976">
    <property type="term" value="F:transcription cis-regulatory region binding"/>
    <property type="evidence" value="ECO:0007669"/>
    <property type="project" value="TreeGrafter"/>
</dbReference>
<dbReference type="GO" id="GO:0006351">
    <property type="term" value="P:DNA-templated transcription"/>
    <property type="evidence" value="ECO:0007669"/>
    <property type="project" value="InterPro"/>
</dbReference>
<dbReference type="SUPFAM" id="SSF57701">
    <property type="entry name" value="Zn2/Cys6 DNA-binding domain"/>
    <property type="match status" value="1"/>
</dbReference>
<proteinExistence type="predicted"/>
<feature type="compositionally biased region" description="Low complexity" evidence="8">
    <location>
        <begin position="110"/>
        <end position="125"/>
    </location>
</feature>
<reference evidence="10" key="1">
    <citation type="journal article" date="2020" name="Stud. Mycol.">
        <title>101 Dothideomycetes genomes: a test case for predicting lifestyles and emergence of pathogens.</title>
        <authorList>
            <person name="Haridas S."/>
            <person name="Albert R."/>
            <person name="Binder M."/>
            <person name="Bloem J."/>
            <person name="Labutti K."/>
            <person name="Salamov A."/>
            <person name="Andreopoulos B."/>
            <person name="Baker S."/>
            <person name="Barry K."/>
            <person name="Bills G."/>
            <person name="Bluhm B."/>
            <person name="Cannon C."/>
            <person name="Castanera R."/>
            <person name="Culley D."/>
            <person name="Daum C."/>
            <person name="Ezra D."/>
            <person name="Gonzalez J."/>
            <person name="Henrissat B."/>
            <person name="Kuo A."/>
            <person name="Liang C."/>
            <person name="Lipzen A."/>
            <person name="Lutzoni F."/>
            <person name="Magnuson J."/>
            <person name="Mondo S."/>
            <person name="Nolan M."/>
            <person name="Ohm R."/>
            <person name="Pangilinan J."/>
            <person name="Park H.-J."/>
            <person name="Ramirez L."/>
            <person name="Alfaro M."/>
            <person name="Sun H."/>
            <person name="Tritt A."/>
            <person name="Yoshinaga Y."/>
            <person name="Zwiers L.-H."/>
            <person name="Turgeon B."/>
            <person name="Goodwin S."/>
            <person name="Spatafora J."/>
            <person name="Crous P."/>
            <person name="Grigoriev I."/>
        </authorList>
    </citation>
    <scope>NUCLEOTIDE SEQUENCE</scope>
    <source>
        <strain evidence="10">CBS 262.69</strain>
    </source>
</reference>
<dbReference type="InterPro" id="IPR036864">
    <property type="entry name" value="Zn2-C6_fun-type_DNA-bd_sf"/>
</dbReference>
<dbReference type="PROSITE" id="PS00463">
    <property type="entry name" value="ZN2_CY6_FUNGAL_1"/>
    <property type="match status" value="1"/>
</dbReference>
<dbReference type="EMBL" id="ML996706">
    <property type="protein sequence ID" value="KAF2396638.1"/>
    <property type="molecule type" value="Genomic_DNA"/>
</dbReference>
<evidence type="ECO:0000256" key="6">
    <source>
        <dbReference type="ARBA" id="ARBA00023163"/>
    </source>
</evidence>
<keyword evidence="11" id="KW-1185">Reference proteome</keyword>
<dbReference type="PANTHER" id="PTHR31845">
    <property type="entry name" value="FINGER DOMAIN PROTEIN, PUTATIVE-RELATED"/>
    <property type="match status" value="1"/>
</dbReference>
<dbReference type="PROSITE" id="PS50048">
    <property type="entry name" value="ZN2_CY6_FUNGAL_2"/>
    <property type="match status" value="1"/>
</dbReference>
<evidence type="ECO:0000256" key="4">
    <source>
        <dbReference type="ARBA" id="ARBA00023015"/>
    </source>
</evidence>
<gene>
    <name evidence="10" type="ORF">EJ06DRAFT_227554</name>
</gene>
<organism evidence="10 11">
    <name type="scientific">Trichodelitschia bisporula</name>
    <dbReference type="NCBI Taxonomy" id="703511"/>
    <lineage>
        <taxon>Eukaryota</taxon>
        <taxon>Fungi</taxon>
        <taxon>Dikarya</taxon>
        <taxon>Ascomycota</taxon>
        <taxon>Pezizomycotina</taxon>
        <taxon>Dothideomycetes</taxon>
        <taxon>Dothideomycetes incertae sedis</taxon>
        <taxon>Phaeotrichales</taxon>
        <taxon>Phaeotrichaceae</taxon>
        <taxon>Trichodelitschia</taxon>
    </lineage>
</organism>